<feature type="transmembrane region" description="Helical" evidence="2">
    <location>
        <begin position="6"/>
        <end position="24"/>
    </location>
</feature>
<feature type="region of interest" description="Disordered" evidence="1">
    <location>
        <begin position="163"/>
        <end position="187"/>
    </location>
</feature>
<dbReference type="EMBL" id="BAABBM010000001">
    <property type="protein sequence ID" value="GAA3887574.1"/>
    <property type="molecule type" value="Genomic_DNA"/>
</dbReference>
<protein>
    <submittedName>
        <fullName evidence="3">PRC-barrel domain-containing protein</fullName>
    </submittedName>
</protein>
<evidence type="ECO:0000256" key="1">
    <source>
        <dbReference type="SAM" id="MobiDB-lite"/>
    </source>
</evidence>
<dbReference type="RefSeq" id="WP_344697955.1">
    <property type="nucleotide sequence ID" value="NZ_BAABBM010000001.1"/>
</dbReference>
<evidence type="ECO:0000313" key="4">
    <source>
        <dbReference type="Proteomes" id="UP001500827"/>
    </source>
</evidence>
<sequence>MADTISWVATIATIIAASMTAANLGPRITGYGFAVFLLGSLCWLWTGLHTGQPALAWTNIVLTVLNIFGIWRWLGRQSSVEEGAKAASQASEGTPGEALFPVSLLSRAPVECRGDEIGTCIDAMAGCGSGRLSYIVVSQGGVAGVGETLRRLPWENAHVSGERVQTEMDSRHFESLEQLSRDQWPGR</sequence>
<name>A0ABP7KUL4_9SPHN</name>
<evidence type="ECO:0000256" key="2">
    <source>
        <dbReference type="SAM" id="Phobius"/>
    </source>
</evidence>
<feature type="transmembrane region" description="Helical" evidence="2">
    <location>
        <begin position="31"/>
        <end position="48"/>
    </location>
</feature>
<feature type="transmembrane region" description="Helical" evidence="2">
    <location>
        <begin position="54"/>
        <end position="74"/>
    </location>
</feature>
<dbReference type="Proteomes" id="UP001500827">
    <property type="component" value="Unassembled WGS sequence"/>
</dbReference>
<dbReference type="SUPFAM" id="SSF50346">
    <property type="entry name" value="PRC-barrel domain"/>
    <property type="match status" value="1"/>
</dbReference>
<feature type="compositionally biased region" description="Basic and acidic residues" evidence="1">
    <location>
        <begin position="163"/>
        <end position="175"/>
    </location>
</feature>
<evidence type="ECO:0000313" key="3">
    <source>
        <dbReference type="EMBL" id="GAA3887574.1"/>
    </source>
</evidence>
<keyword evidence="2" id="KW-0472">Membrane</keyword>
<keyword evidence="2" id="KW-0812">Transmembrane</keyword>
<dbReference type="Gene3D" id="2.30.30.240">
    <property type="entry name" value="PRC-barrel domain"/>
    <property type="match status" value="1"/>
</dbReference>
<keyword evidence="2" id="KW-1133">Transmembrane helix</keyword>
<accession>A0ABP7KUL4</accession>
<proteinExistence type="predicted"/>
<dbReference type="InterPro" id="IPR011033">
    <property type="entry name" value="PRC_barrel-like_sf"/>
</dbReference>
<organism evidence="3 4">
    <name type="scientific">Sphingomonas limnosediminicola</name>
    <dbReference type="NCBI Taxonomy" id="940133"/>
    <lineage>
        <taxon>Bacteria</taxon>
        <taxon>Pseudomonadati</taxon>
        <taxon>Pseudomonadota</taxon>
        <taxon>Alphaproteobacteria</taxon>
        <taxon>Sphingomonadales</taxon>
        <taxon>Sphingomonadaceae</taxon>
        <taxon>Sphingomonas</taxon>
    </lineage>
</organism>
<comment type="caution">
    <text evidence="3">The sequence shown here is derived from an EMBL/GenBank/DDBJ whole genome shotgun (WGS) entry which is preliminary data.</text>
</comment>
<gene>
    <name evidence="3" type="ORF">GCM10022276_03270</name>
</gene>
<reference evidence="4" key="1">
    <citation type="journal article" date="2019" name="Int. J. Syst. Evol. Microbiol.">
        <title>The Global Catalogue of Microorganisms (GCM) 10K type strain sequencing project: providing services to taxonomists for standard genome sequencing and annotation.</title>
        <authorList>
            <consortium name="The Broad Institute Genomics Platform"/>
            <consortium name="The Broad Institute Genome Sequencing Center for Infectious Disease"/>
            <person name="Wu L."/>
            <person name="Ma J."/>
        </authorList>
    </citation>
    <scope>NUCLEOTIDE SEQUENCE [LARGE SCALE GENOMIC DNA]</scope>
    <source>
        <strain evidence="4">JCM 17543</strain>
    </source>
</reference>
<keyword evidence="4" id="KW-1185">Reference proteome</keyword>